<dbReference type="Pfam" id="PF22698">
    <property type="entry name" value="Semialdhyde_dhC_1"/>
    <property type="match status" value="1"/>
</dbReference>
<dbReference type="GO" id="GO:0051287">
    <property type="term" value="F:NAD binding"/>
    <property type="evidence" value="ECO:0007669"/>
    <property type="project" value="InterPro"/>
</dbReference>
<dbReference type="Proteomes" id="UP000033428">
    <property type="component" value="Unassembled WGS sequence"/>
</dbReference>
<dbReference type="PANTHER" id="PTHR32338:SF10">
    <property type="entry name" value="N-ACETYL-GAMMA-GLUTAMYL-PHOSPHATE REDUCTASE, CHLOROPLASTIC-RELATED"/>
    <property type="match status" value="1"/>
</dbReference>
<comment type="pathway">
    <text evidence="1 7">Amino-acid biosynthesis; L-arginine biosynthesis; N(2)-acetyl-L-ornithine from L-glutamate: step 3/4.</text>
</comment>
<evidence type="ECO:0000256" key="2">
    <source>
        <dbReference type="ARBA" id="ARBA00022571"/>
    </source>
</evidence>
<name>A0A0F0CNZ3_9BACT</name>
<dbReference type="Pfam" id="PF01118">
    <property type="entry name" value="Semialdhyde_dh"/>
    <property type="match status" value="1"/>
</dbReference>
<dbReference type="Gene3D" id="3.30.360.10">
    <property type="entry name" value="Dihydrodipicolinate Reductase, domain 2"/>
    <property type="match status" value="1"/>
</dbReference>
<comment type="subcellular location">
    <subcellularLocation>
        <location evidence="7">Cytoplasm</location>
    </subcellularLocation>
</comment>
<evidence type="ECO:0000259" key="9">
    <source>
        <dbReference type="SMART" id="SM00859"/>
    </source>
</evidence>
<dbReference type="PROSITE" id="PS01224">
    <property type="entry name" value="ARGC"/>
    <property type="match status" value="1"/>
</dbReference>
<evidence type="ECO:0000256" key="5">
    <source>
        <dbReference type="ARBA" id="ARBA00023002"/>
    </source>
</evidence>
<keyword evidence="11" id="KW-1185">Reference proteome</keyword>
<dbReference type="CDD" id="cd17895">
    <property type="entry name" value="AGPR_1_N"/>
    <property type="match status" value="1"/>
</dbReference>
<dbReference type="InterPro" id="IPR050085">
    <property type="entry name" value="AGPR"/>
</dbReference>
<feature type="domain" description="Semialdehyde dehydrogenase NAD-binding" evidence="9">
    <location>
        <begin position="32"/>
        <end position="170"/>
    </location>
</feature>
<evidence type="ECO:0000313" key="10">
    <source>
        <dbReference type="EMBL" id="KJJ85063.1"/>
    </source>
</evidence>
<accession>A0A0F0CNZ3</accession>
<keyword evidence="4 7" id="KW-0521">NADP</keyword>
<evidence type="ECO:0000256" key="1">
    <source>
        <dbReference type="ARBA" id="ARBA00004862"/>
    </source>
</evidence>
<dbReference type="SUPFAM" id="SSF51735">
    <property type="entry name" value="NAD(P)-binding Rossmann-fold domains"/>
    <property type="match status" value="1"/>
</dbReference>
<evidence type="ECO:0000256" key="7">
    <source>
        <dbReference type="HAMAP-Rule" id="MF_00150"/>
    </source>
</evidence>
<evidence type="ECO:0000256" key="6">
    <source>
        <dbReference type="ARBA" id="ARBA00050557"/>
    </source>
</evidence>
<dbReference type="CDD" id="cd23934">
    <property type="entry name" value="AGPR_1_C"/>
    <property type="match status" value="1"/>
</dbReference>
<dbReference type="AlphaFoldDB" id="A0A0F0CNZ3"/>
<keyword evidence="3 7" id="KW-0028">Amino-acid biosynthesis</keyword>
<dbReference type="PANTHER" id="PTHR32338">
    <property type="entry name" value="N-ACETYL-GAMMA-GLUTAMYL-PHOSPHATE REDUCTASE, CHLOROPLASTIC-RELATED-RELATED"/>
    <property type="match status" value="1"/>
</dbReference>
<dbReference type="InterPro" id="IPR058924">
    <property type="entry name" value="AGPR_dimerisation_dom"/>
</dbReference>
<dbReference type="HAMAP" id="MF_00150">
    <property type="entry name" value="ArgC_type1"/>
    <property type="match status" value="1"/>
</dbReference>
<keyword evidence="2 7" id="KW-0055">Arginine biosynthesis</keyword>
<dbReference type="PATRIC" id="fig|1609969.3.peg.1107"/>
<comment type="catalytic activity">
    <reaction evidence="6 7">
        <text>N-acetyl-L-glutamate 5-semialdehyde + phosphate + NADP(+) = N-acetyl-L-glutamyl 5-phosphate + NADPH + H(+)</text>
        <dbReference type="Rhea" id="RHEA:21588"/>
        <dbReference type="ChEBI" id="CHEBI:15378"/>
        <dbReference type="ChEBI" id="CHEBI:29123"/>
        <dbReference type="ChEBI" id="CHEBI:43474"/>
        <dbReference type="ChEBI" id="CHEBI:57783"/>
        <dbReference type="ChEBI" id="CHEBI:57936"/>
        <dbReference type="ChEBI" id="CHEBI:58349"/>
        <dbReference type="EC" id="1.2.1.38"/>
    </reaction>
</comment>
<keyword evidence="7" id="KW-0963">Cytoplasm</keyword>
<comment type="function">
    <text evidence="7">Catalyzes the NADPH-dependent reduction of N-acetyl-5-glutamyl phosphate to yield N-acetyl-L-glutamate 5-semialdehyde.</text>
</comment>
<sequence length="366" mass="41636">MCLLFRLYFLARRMHLSWVKSALVLWRNIMIKVGIAGITGYTGEELIRCLYQHPKVKISSLYARIEKPIHFSSIAPRFNKKIDLMCEPLNAEHMGDNCDIVFLALPHTVSMEFVPFLLKKGKRVIDLSADYRIPKDSYELWYKHEHTDSENLTQAVYGLPEINREKIKGAKLLSNPGCYPTSIILGLAPISKLISQCLIEPIIDSKSGTSGAGKKAEASFLFTEVDENLRCYKANEHQHIPEIEHFLSYEAGANIKVHFSPHLLPVRRGIMSTIYLNHESFSSIENIQKMYNDFYKNEPFVRVRPLGKFPEILDVAETNYCDIGIKFARGMLIIVSVIDNLLKGASGQAVQNMNIMCGFDEKEGLF</sequence>
<dbReference type="EMBL" id="JYNY01000222">
    <property type="protein sequence ID" value="KJJ85063.1"/>
    <property type="molecule type" value="Genomic_DNA"/>
</dbReference>
<proteinExistence type="inferred from homology"/>
<dbReference type="GO" id="GO:0006526">
    <property type="term" value="P:L-arginine biosynthetic process"/>
    <property type="evidence" value="ECO:0007669"/>
    <property type="project" value="UniProtKB-UniRule"/>
</dbReference>
<keyword evidence="5 7" id="KW-0560">Oxidoreductase</keyword>
<dbReference type="SUPFAM" id="SSF55347">
    <property type="entry name" value="Glyceraldehyde-3-phosphate dehydrogenase-like, C-terminal domain"/>
    <property type="match status" value="1"/>
</dbReference>
<dbReference type="Gene3D" id="3.40.50.720">
    <property type="entry name" value="NAD(P)-binding Rossmann-like Domain"/>
    <property type="match status" value="1"/>
</dbReference>
<feature type="active site" evidence="7 8">
    <location>
        <position position="178"/>
    </location>
</feature>
<dbReference type="InterPro" id="IPR036291">
    <property type="entry name" value="NAD(P)-bd_dom_sf"/>
</dbReference>
<dbReference type="EC" id="1.2.1.38" evidence="7"/>
<gene>
    <name evidence="7" type="primary">argC</name>
    <name evidence="10" type="ORF">OMAG_001027</name>
</gene>
<comment type="caution">
    <text evidence="10">The sequence shown here is derived from an EMBL/GenBank/DDBJ whole genome shotgun (WGS) entry which is preliminary data.</text>
</comment>
<evidence type="ECO:0000256" key="4">
    <source>
        <dbReference type="ARBA" id="ARBA00022857"/>
    </source>
</evidence>
<dbReference type="InterPro" id="IPR000706">
    <property type="entry name" value="AGPR_type-1"/>
</dbReference>
<comment type="similarity">
    <text evidence="7">Belongs to the NAGSA dehydrogenase family. Type 1 subfamily.</text>
</comment>
<dbReference type="InterPro" id="IPR000534">
    <property type="entry name" value="Semialdehyde_DH_NAD-bd"/>
</dbReference>
<dbReference type="UniPathway" id="UPA00068">
    <property type="reaction ID" value="UER00108"/>
</dbReference>
<dbReference type="GO" id="GO:0005737">
    <property type="term" value="C:cytoplasm"/>
    <property type="evidence" value="ECO:0007669"/>
    <property type="project" value="UniProtKB-SubCell"/>
</dbReference>
<evidence type="ECO:0000256" key="3">
    <source>
        <dbReference type="ARBA" id="ARBA00022605"/>
    </source>
</evidence>
<protein>
    <recommendedName>
        <fullName evidence="7">N-acetyl-gamma-glutamyl-phosphate reductase</fullName>
        <shortName evidence="7">AGPR</shortName>
        <ecNumber evidence="7">1.2.1.38</ecNumber>
    </recommendedName>
    <alternativeName>
        <fullName evidence="7">N-acetyl-glutamate semialdehyde dehydrogenase</fullName>
        <shortName evidence="7">NAGSA dehydrogenase</shortName>
    </alternativeName>
</protein>
<organism evidence="10 11">
    <name type="scientific">Candidatus Omnitrophus magneticus</name>
    <dbReference type="NCBI Taxonomy" id="1609969"/>
    <lineage>
        <taxon>Bacteria</taxon>
        <taxon>Pseudomonadati</taxon>
        <taxon>Candidatus Omnitrophota</taxon>
        <taxon>Candidatus Omnitrophus</taxon>
    </lineage>
</organism>
<dbReference type="GO" id="GO:0070401">
    <property type="term" value="F:NADP+ binding"/>
    <property type="evidence" value="ECO:0007669"/>
    <property type="project" value="InterPro"/>
</dbReference>
<evidence type="ECO:0000256" key="8">
    <source>
        <dbReference type="PROSITE-ProRule" id="PRU10010"/>
    </source>
</evidence>
<reference evidence="10 11" key="1">
    <citation type="submission" date="2015-02" db="EMBL/GenBank/DDBJ databases">
        <title>Single-cell genomics of uncultivated deep-branching MTB reveals a conserved set of magnetosome genes.</title>
        <authorList>
            <person name="Kolinko S."/>
            <person name="Richter M."/>
            <person name="Glockner F.O."/>
            <person name="Brachmann A."/>
            <person name="Schuler D."/>
        </authorList>
    </citation>
    <scope>NUCLEOTIDE SEQUENCE [LARGE SCALE GENOMIC DNA]</scope>
    <source>
        <strain evidence="10">SKK-01</strain>
    </source>
</reference>
<dbReference type="InterPro" id="IPR023013">
    <property type="entry name" value="AGPR_AS"/>
</dbReference>
<dbReference type="NCBIfam" id="TIGR01850">
    <property type="entry name" value="argC"/>
    <property type="match status" value="1"/>
</dbReference>
<evidence type="ECO:0000313" key="11">
    <source>
        <dbReference type="Proteomes" id="UP000033428"/>
    </source>
</evidence>
<dbReference type="FunFam" id="3.30.360.10:FF:000014">
    <property type="entry name" value="N-acetyl-gamma-glutamyl-phosphate reductase"/>
    <property type="match status" value="1"/>
</dbReference>
<dbReference type="SMART" id="SM00859">
    <property type="entry name" value="Semialdhyde_dh"/>
    <property type="match status" value="1"/>
</dbReference>
<dbReference type="GO" id="GO:0003942">
    <property type="term" value="F:N-acetyl-gamma-glutamyl-phosphate reductase activity"/>
    <property type="evidence" value="ECO:0007669"/>
    <property type="project" value="UniProtKB-UniRule"/>
</dbReference>